<dbReference type="Proteomes" id="UP000005824">
    <property type="component" value="Unassembled WGS sequence"/>
</dbReference>
<evidence type="ECO:0000313" key="2">
    <source>
        <dbReference type="Proteomes" id="UP000005824"/>
    </source>
</evidence>
<dbReference type="RefSeq" id="WP_006983144.1">
    <property type="nucleotide sequence ID" value="NZ_ABVL01000029.1"/>
</dbReference>
<keyword evidence="2" id="KW-1185">Reference proteome</keyword>
<proteinExistence type="predicted"/>
<reference evidence="1 2" key="1">
    <citation type="journal article" date="2011" name="J. Bacteriol.">
        <title>Genome sequence of Chthoniobacter flavus Ellin428, an aerobic heterotrophic soil bacterium.</title>
        <authorList>
            <person name="Kant R."/>
            <person name="van Passel M.W."/>
            <person name="Palva A."/>
            <person name="Lucas S."/>
            <person name="Lapidus A."/>
            <person name="Glavina Del Rio T."/>
            <person name="Dalin E."/>
            <person name="Tice H."/>
            <person name="Bruce D."/>
            <person name="Goodwin L."/>
            <person name="Pitluck S."/>
            <person name="Larimer F.W."/>
            <person name="Land M.L."/>
            <person name="Hauser L."/>
            <person name="Sangwan P."/>
            <person name="de Vos W.M."/>
            <person name="Janssen P.H."/>
            <person name="Smidt H."/>
        </authorList>
    </citation>
    <scope>NUCLEOTIDE SEQUENCE [LARGE SCALE GENOMIC DNA]</scope>
    <source>
        <strain evidence="1 2">Ellin428</strain>
    </source>
</reference>
<gene>
    <name evidence="1" type="ORF">CfE428DRAFT_5823</name>
</gene>
<name>B4DA83_9BACT</name>
<protein>
    <submittedName>
        <fullName evidence="1">Uncharacterized protein</fullName>
    </submittedName>
</protein>
<dbReference type="EMBL" id="ABVL01000029">
    <property type="protein sequence ID" value="EDY16710.1"/>
    <property type="molecule type" value="Genomic_DNA"/>
</dbReference>
<evidence type="ECO:0000313" key="1">
    <source>
        <dbReference type="EMBL" id="EDY16710.1"/>
    </source>
</evidence>
<dbReference type="AlphaFoldDB" id="B4DA83"/>
<dbReference type="STRING" id="497964.CfE428DRAFT_5823"/>
<accession>B4DA83</accession>
<organism evidence="1 2">
    <name type="scientific">Chthoniobacter flavus Ellin428</name>
    <dbReference type="NCBI Taxonomy" id="497964"/>
    <lineage>
        <taxon>Bacteria</taxon>
        <taxon>Pseudomonadati</taxon>
        <taxon>Verrucomicrobiota</taxon>
        <taxon>Spartobacteria</taxon>
        <taxon>Chthoniobacterales</taxon>
        <taxon>Chthoniobacteraceae</taxon>
        <taxon>Chthoniobacter</taxon>
    </lineage>
</organism>
<dbReference type="InParanoid" id="B4DA83"/>
<sequence length="95" mass="10795">MQHDEDSLKLMHDIANLRAMLGRGGSAALGTGRDHQAVMRRRRELELRIETLTTRFLNLGLKAAGLPQAIDRDTLPLPVLEQRHPRQFATPEIYK</sequence>
<comment type="caution">
    <text evidence="1">The sequence shown here is derived from an EMBL/GenBank/DDBJ whole genome shotgun (WGS) entry which is preliminary data.</text>
</comment>